<dbReference type="InterPro" id="IPR028345">
    <property type="entry name" value="Antibiotic_NAT-like"/>
</dbReference>
<dbReference type="Gene3D" id="3.40.50.10360">
    <property type="entry name" value="Hypothetical protein TT1679"/>
    <property type="match status" value="1"/>
</dbReference>
<dbReference type="RefSeq" id="WP_092987092.1">
    <property type="nucleotide sequence ID" value="NZ_FNFY01000019.1"/>
</dbReference>
<sequence>MKKEFGKLKNDLETLIAELEEEKFFFEGQRLIIGCSTSEVIGEHIGKSSSLEVAEVIFDSLSTVREKYDIHLMFQGCEHINRAVTMDRGTSVQFGFDEVSVVPHRSAGGSLSEYAYQEMADPVVAEFVTADSGIDIGQTMIGMHLKHVAVPLRTNTRLIGEAVVTIAKTRPKLIGGPRAKYNT</sequence>
<dbReference type="InterPro" id="IPR006340">
    <property type="entry name" value="DUF436"/>
</dbReference>
<dbReference type="Pfam" id="PF04260">
    <property type="entry name" value="DUF436"/>
    <property type="match status" value="1"/>
</dbReference>
<protein>
    <recommendedName>
        <fullName evidence="1">UPF0340 protein SAMN05216216_11916</fullName>
    </recommendedName>
</protein>
<dbReference type="NCBIfam" id="TIGR01440">
    <property type="entry name" value="TIGR01440 family protein"/>
    <property type="match status" value="1"/>
</dbReference>
<proteinExistence type="inferred from homology"/>
<evidence type="ECO:0000256" key="1">
    <source>
        <dbReference type="HAMAP-Rule" id="MF_00800"/>
    </source>
</evidence>
<dbReference type="SUPFAM" id="SSF110710">
    <property type="entry name" value="TTHA0583/YokD-like"/>
    <property type="match status" value="1"/>
</dbReference>
<organism evidence="3 4">
    <name type="scientific">Lacicoccus qingdaonensis</name>
    <dbReference type="NCBI Taxonomy" id="576118"/>
    <lineage>
        <taxon>Bacteria</taxon>
        <taxon>Bacillati</taxon>
        <taxon>Bacillota</taxon>
        <taxon>Bacilli</taxon>
        <taxon>Bacillales</taxon>
        <taxon>Salinicoccaceae</taxon>
        <taxon>Lacicoccus</taxon>
    </lineage>
</organism>
<dbReference type="AlphaFoldDB" id="A0A1G9GV15"/>
<dbReference type="STRING" id="576118.SAMN05216216_11916"/>
<comment type="similarity">
    <text evidence="1">Belongs to the UPF0340 family.</text>
</comment>
<name>A0A1G9GV15_9BACL</name>
<dbReference type="EMBL" id="FNFY01000019">
    <property type="protein sequence ID" value="SDL04405.1"/>
    <property type="molecule type" value="Genomic_DNA"/>
</dbReference>
<dbReference type="Proteomes" id="UP000199008">
    <property type="component" value="Unassembled WGS sequence"/>
</dbReference>
<keyword evidence="2" id="KW-0175">Coiled coil</keyword>
<keyword evidence="4" id="KW-1185">Reference proteome</keyword>
<accession>A0A1G9GV15</accession>
<evidence type="ECO:0000256" key="2">
    <source>
        <dbReference type="SAM" id="Coils"/>
    </source>
</evidence>
<evidence type="ECO:0000313" key="3">
    <source>
        <dbReference type="EMBL" id="SDL04405.1"/>
    </source>
</evidence>
<reference evidence="4" key="1">
    <citation type="submission" date="2016-10" db="EMBL/GenBank/DDBJ databases">
        <authorList>
            <person name="Varghese N."/>
            <person name="Submissions S."/>
        </authorList>
    </citation>
    <scope>NUCLEOTIDE SEQUENCE [LARGE SCALE GENOMIC DNA]</scope>
    <source>
        <strain evidence="4">CGMCC 1.8895</strain>
    </source>
</reference>
<dbReference type="HAMAP" id="MF_00800">
    <property type="entry name" value="UPF0340"/>
    <property type="match status" value="1"/>
</dbReference>
<evidence type="ECO:0000313" key="4">
    <source>
        <dbReference type="Proteomes" id="UP000199008"/>
    </source>
</evidence>
<dbReference type="PIRSF" id="PIRSF007510">
    <property type="entry name" value="UCP007510"/>
    <property type="match status" value="1"/>
</dbReference>
<gene>
    <name evidence="3" type="ORF">SAMN05216216_11916</name>
</gene>
<feature type="coiled-coil region" evidence="2">
    <location>
        <begin position="2"/>
        <end position="29"/>
    </location>
</feature>
<dbReference type="OrthoDB" id="9803187at2"/>